<dbReference type="Gene3D" id="3.20.20.100">
    <property type="entry name" value="NADP-dependent oxidoreductase domain"/>
    <property type="match status" value="1"/>
</dbReference>
<sequence>MSAESAGKLALPSGEEVAALGQGTWYLGEQPARRRQEIAALRLGVDLGMTVVDTAEMYGDGAAEMLVGEALRGRREDVFLVSKVLPGHADRQGTVAACEDSLRRLRTEQLDLYLLHWRGRWPLEETLAGFADLMEAGKIRYWGVSNLDVTDMVELTALPGGDAVAADQVLYNLSRRGVEWDLLPWCREAGVAVMAYSPIEQGRLLKAKGLDAVARALGATPAQVALAWVLAQGATAIPRSGSPEHIRELRSAVDLHLPPEALDALDRAFAPPSGPTPLEML</sequence>
<dbReference type="EMBL" id="CP163431">
    <property type="protein sequence ID" value="XDQ02726.1"/>
    <property type="molecule type" value="Genomic_DNA"/>
</dbReference>
<dbReference type="RefSeq" id="WP_369188828.1">
    <property type="nucleotide sequence ID" value="NZ_CP163431.1"/>
</dbReference>
<proteinExistence type="predicted"/>
<dbReference type="AlphaFoldDB" id="A0AB39MC71"/>
<dbReference type="GO" id="GO:0016491">
    <property type="term" value="F:oxidoreductase activity"/>
    <property type="evidence" value="ECO:0007669"/>
    <property type="project" value="InterPro"/>
</dbReference>
<reference evidence="2" key="1">
    <citation type="submission" date="2024-07" db="EMBL/GenBank/DDBJ databases">
        <authorList>
            <person name="Yu S.T."/>
        </authorList>
    </citation>
    <scope>NUCLEOTIDE SEQUENCE</scope>
    <source>
        <strain evidence="2">R08</strain>
    </source>
</reference>
<gene>
    <name evidence="2" type="ORF">AB5J58_22260</name>
</gene>
<name>A0AB39MC71_9ACTN</name>
<evidence type="ECO:0000259" key="1">
    <source>
        <dbReference type="Pfam" id="PF00248"/>
    </source>
</evidence>
<organism evidence="2">
    <name type="scientific">Streptomyces sp. R08</name>
    <dbReference type="NCBI Taxonomy" id="3238624"/>
    <lineage>
        <taxon>Bacteria</taxon>
        <taxon>Bacillati</taxon>
        <taxon>Actinomycetota</taxon>
        <taxon>Actinomycetes</taxon>
        <taxon>Kitasatosporales</taxon>
        <taxon>Streptomycetaceae</taxon>
        <taxon>Streptomyces</taxon>
    </lineage>
</organism>
<feature type="domain" description="NADP-dependent oxidoreductase" evidence="1">
    <location>
        <begin position="20"/>
        <end position="267"/>
    </location>
</feature>
<evidence type="ECO:0000313" key="2">
    <source>
        <dbReference type="EMBL" id="XDQ02726.1"/>
    </source>
</evidence>
<dbReference type="PRINTS" id="PR00069">
    <property type="entry name" value="ALDKETRDTASE"/>
</dbReference>
<dbReference type="CDD" id="cd19138">
    <property type="entry name" value="AKR_YeaE"/>
    <property type="match status" value="1"/>
</dbReference>
<dbReference type="PANTHER" id="PTHR43638:SF3">
    <property type="entry name" value="ALDEHYDE REDUCTASE"/>
    <property type="match status" value="1"/>
</dbReference>
<dbReference type="InterPro" id="IPR036812">
    <property type="entry name" value="NAD(P)_OxRdtase_dom_sf"/>
</dbReference>
<protein>
    <submittedName>
        <fullName evidence="2">Aldo/keto reductase</fullName>
    </submittedName>
</protein>
<dbReference type="SUPFAM" id="SSF51430">
    <property type="entry name" value="NAD(P)-linked oxidoreductase"/>
    <property type="match status" value="1"/>
</dbReference>
<dbReference type="Pfam" id="PF00248">
    <property type="entry name" value="Aldo_ket_red"/>
    <property type="match status" value="1"/>
</dbReference>
<accession>A0AB39MC71</accession>
<dbReference type="PANTHER" id="PTHR43638">
    <property type="entry name" value="OXIDOREDUCTASE, ALDO/KETO REDUCTASE FAMILY PROTEIN"/>
    <property type="match status" value="1"/>
</dbReference>
<dbReference type="InterPro" id="IPR020471">
    <property type="entry name" value="AKR"/>
</dbReference>
<dbReference type="InterPro" id="IPR023210">
    <property type="entry name" value="NADP_OxRdtase_dom"/>
</dbReference>